<protein>
    <recommendedName>
        <fullName evidence="3">Lipoprotein</fullName>
    </recommendedName>
</protein>
<dbReference type="Proteomes" id="UP001529275">
    <property type="component" value="Unassembled WGS sequence"/>
</dbReference>
<sequence length="135" mass="15870">MKNKTKGIILGLIVAISLVAMFLNQPIKTKKEIRYNETHKEEDVHMIMDDAIKSYKNDNSKVYSVYYDENKSKEMEAEYVKKGSYREVIIVYVEFKTSFFNAPEQLGNNHYYFDYMYIAGKTAEATWEWIDGGYV</sequence>
<gene>
    <name evidence="1" type="ORF">QUV98_08520</name>
</gene>
<proteinExistence type="predicted"/>
<organism evidence="1 2">
    <name type="scientific">Massilimicrobiota timonensis</name>
    <dbReference type="NCBI Taxonomy" id="1776392"/>
    <lineage>
        <taxon>Bacteria</taxon>
        <taxon>Bacillati</taxon>
        <taxon>Bacillota</taxon>
        <taxon>Erysipelotrichia</taxon>
        <taxon>Erysipelotrichales</taxon>
        <taxon>Erysipelotrichaceae</taxon>
        <taxon>Massilimicrobiota</taxon>
    </lineage>
</organism>
<name>A0ABT7UJM6_9FIRM</name>
<evidence type="ECO:0008006" key="3">
    <source>
        <dbReference type="Google" id="ProtNLM"/>
    </source>
</evidence>
<comment type="caution">
    <text evidence="1">The sequence shown here is derived from an EMBL/GenBank/DDBJ whole genome shotgun (WGS) entry which is preliminary data.</text>
</comment>
<dbReference type="EMBL" id="JAUDCK010000031">
    <property type="protein sequence ID" value="MDM8196357.1"/>
    <property type="molecule type" value="Genomic_DNA"/>
</dbReference>
<reference evidence="2" key="1">
    <citation type="submission" date="2023-06" db="EMBL/GenBank/DDBJ databases">
        <title>Identification and characterization of horizontal gene transfer across gut microbiota members of farm animals based on homology search.</title>
        <authorList>
            <person name="Zeman M."/>
            <person name="Kubasova T."/>
            <person name="Jahodarova E."/>
            <person name="Nykrynova M."/>
            <person name="Rychlik I."/>
        </authorList>
    </citation>
    <scope>NUCLEOTIDE SEQUENCE [LARGE SCALE GENOMIC DNA]</scope>
    <source>
        <strain evidence="2">ET341</strain>
    </source>
</reference>
<accession>A0ABT7UJM6</accession>
<dbReference type="RefSeq" id="WP_087297525.1">
    <property type="nucleotide sequence ID" value="NZ_JAUDCK010000031.1"/>
</dbReference>
<evidence type="ECO:0000313" key="1">
    <source>
        <dbReference type="EMBL" id="MDM8196357.1"/>
    </source>
</evidence>
<keyword evidence="2" id="KW-1185">Reference proteome</keyword>
<evidence type="ECO:0000313" key="2">
    <source>
        <dbReference type="Proteomes" id="UP001529275"/>
    </source>
</evidence>